<evidence type="ECO:0000313" key="14">
    <source>
        <dbReference type="Proteomes" id="UP000281647"/>
    </source>
</evidence>
<dbReference type="Pfam" id="PF26002">
    <property type="entry name" value="Beta-barrel_AprE"/>
    <property type="match status" value="1"/>
</dbReference>
<name>A0A432V069_9HYPH</name>
<keyword evidence="7" id="KW-1133">Transmembrane helix</keyword>
<feature type="domain" description="AprE-like beta-barrel" evidence="12">
    <location>
        <begin position="313"/>
        <end position="403"/>
    </location>
</feature>
<evidence type="ECO:0000256" key="4">
    <source>
        <dbReference type="ARBA" id="ARBA00022475"/>
    </source>
</evidence>
<dbReference type="InterPro" id="IPR010129">
    <property type="entry name" value="T1SS_HlyD"/>
</dbReference>
<dbReference type="RefSeq" id="WP_128628523.1">
    <property type="nucleotide sequence ID" value="NZ_RKST01000035.1"/>
</dbReference>
<dbReference type="OrthoDB" id="9810980at2"/>
<dbReference type="InterPro" id="IPR006144">
    <property type="entry name" value="Secretion_HlyD_CS"/>
</dbReference>
<comment type="caution">
    <text evidence="13">The sequence shown here is derived from an EMBL/GenBank/DDBJ whole genome shotgun (WGS) entry which is preliminary data.</text>
</comment>
<evidence type="ECO:0000313" key="13">
    <source>
        <dbReference type="EMBL" id="RUM95604.1"/>
    </source>
</evidence>
<dbReference type="PROSITE" id="PS00543">
    <property type="entry name" value="HLYD_FAMILY"/>
    <property type="match status" value="1"/>
</dbReference>
<dbReference type="EMBL" id="RKST01000035">
    <property type="protein sequence ID" value="RUM95604.1"/>
    <property type="molecule type" value="Genomic_DNA"/>
</dbReference>
<evidence type="ECO:0000259" key="11">
    <source>
        <dbReference type="Pfam" id="PF25994"/>
    </source>
</evidence>
<evidence type="ECO:0000256" key="10">
    <source>
        <dbReference type="SAM" id="Coils"/>
    </source>
</evidence>
<sequence>MTDSPPFWARASLVVVVLLIVSFVAWAAITQVEEIARGEGKVIPISRTQVIQASEASVIQEIAVQVGQVVKKDDLIVRLDDTATTSTLGELEARARALRVQVARLELEQIGDMSSPMTCPELVKKTSPEICDNEARLLKARRDAFQNKLSVLQERHLQRRKELDEALVSIQRLEDNIALSRKEAALLEPLVARKLAPQTDLLRIQKELTDSTGQLNLLQESLDRIRAAIKEASLQVDELMLVFQQEALAEKTKVLADLSVVIETIRGASDRVERTDLRSPVDGVVNRLEITTIGAYVQPGTVVAEVVPTSDVLLVEARISPKDVAFIRVGQPALVKITAFDFSIYGGLHGEVANVSADSIFDEKSGETFYLVQVKTDKSEIVHDGKSHAIIPGMVASVDIMTGMKTVLQYLLKPINKARTEAMRER</sequence>
<keyword evidence="4 9" id="KW-1003">Cell membrane</keyword>
<dbReference type="GO" id="GO:0009306">
    <property type="term" value="P:protein secretion"/>
    <property type="evidence" value="ECO:0007669"/>
    <property type="project" value="InterPro"/>
</dbReference>
<keyword evidence="14" id="KW-1185">Reference proteome</keyword>
<dbReference type="InterPro" id="IPR058781">
    <property type="entry name" value="HH_AprE-like"/>
</dbReference>
<evidence type="ECO:0000256" key="5">
    <source>
        <dbReference type="ARBA" id="ARBA00022519"/>
    </source>
</evidence>
<dbReference type="InterPro" id="IPR050739">
    <property type="entry name" value="MFP"/>
</dbReference>
<dbReference type="PRINTS" id="PR01490">
    <property type="entry name" value="RTXTOXIND"/>
</dbReference>
<evidence type="ECO:0000256" key="9">
    <source>
        <dbReference type="RuleBase" id="RU365093"/>
    </source>
</evidence>
<keyword evidence="5 9" id="KW-0997">Cell inner membrane</keyword>
<protein>
    <recommendedName>
        <fullName evidence="9">Membrane fusion protein (MFP) family protein</fullName>
    </recommendedName>
</protein>
<evidence type="ECO:0000256" key="7">
    <source>
        <dbReference type="ARBA" id="ARBA00022989"/>
    </source>
</evidence>
<dbReference type="PANTHER" id="PTHR30386:SF26">
    <property type="entry name" value="TRANSPORT PROTEIN COMB"/>
    <property type="match status" value="1"/>
</dbReference>
<dbReference type="AlphaFoldDB" id="A0A432V069"/>
<evidence type="ECO:0000256" key="2">
    <source>
        <dbReference type="ARBA" id="ARBA00009477"/>
    </source>
</evidence>
<dbReference type="Pfam" id="PF25994">
    <property type="entry name" value="HH_AprE"/>
    <property type="match status" value="1"/>
</dbReference>
<evidence type="ECO:0000256" key="8">
    <source>
        <dbReference type="ARBA" id="ARBA00023136"/>
    </source>
</evidence>
<keyword evidence="8" id="KW-0472">Membrane</keyword>
<organism evidence="13 14">
    <name type="scientific">Borborobacter arsenicus</name>
    <dbReference type="NCBI Taxonomy" id="1851146"/>
    <lineage>
        <taxon>Bacteria</taxon>
        <taxon>Pseudomonadati</taxon>
        <taxon>Pseudomonadota</taxon>
        <taxon>Alphaproteobacteria</taxon>
        <taxon>Hyphomicrobiales</taxon>
        <taxon>Phyllobacteriaceae</taxon>
        <taxon>Borborobacter</taxon>
    </lineage>
</organism>
<dbReference type="GO" id="GO:0005886">
    <property type="term" value="C:plasma membrane"/>
    <property type="evidence" value="ECO:0007669"/>
    <property type="project" value="UniProtKB-SubCell"/>
</dbReference>
<comment type="subcellular location">
    <subcellularLocation>
        <location evidence="1 9">Cell inner membrane</location>
        <topology evidence="1 9">Single-pass membrane protein</topology>
    </subcellularLocation>
</comment>
<dbReference type="Proteomes" id="UP000281647">
    <property type="component" value="Unassembled WGS sequence"/>
</dbReference>
<accession>A0A432V069</accession>
<keyword evidence="10" id="KW-0175">Coiled coil</keyword>
<evidence type="ECO:0000256" key="6">
    <source>
        <dbReference type="ARBA" id="ARBA00022692"/>
    </source>
</evidence>
<dbReference type="NCBIfam" id="TIGR01843">
    <property type="entry name" value="type_I_hlyD"/>
    <property type="match status" value="1"/>
</dbReference>
<feature type="coiled-coil region" evidence="10">
    <location>
        <begin position="135"/>
        <end position="183"/>
    </location>
</feature>
<keyword evidence="3 9" id="KW-0813">Transport</keyword>
<evidence type="ECO:0000256" key="1">
    <source>
        <dbReference type="ARBA" id="ARBA00004377"/>
    </source>
</evidence>
<keyword evidence="6" id="KW-0812">Transmembrane</keyword>
<feature type="domain" description="AprE-like long alpha-helical hairpin" evidence="11">
    <location>
        <begin position="86"/>
        <end position="271"/>
    </location>
</feature>
<dbReference type="PANTHER" id="PTHR30386">
    <property type="entry name" value="MEMBRANE FUSION SUBUNIT OF EMRAB-TOLC MULTIDRUG EFFLUX PUMP"/>
    <property type="match status" value="1"/>
</dbReference>
<evidence type="ECO:0000256" key="3">
    <source>
        <dbReference type="ARBA" id="ARBA00022448"/>
    </source>
</evidence>
<gene>
    <name evidence="13" type="ORF">EET67_22205</name>
</gene>
<comment type="similarity">
    <text evidence="2 9">Belongs to the membrane fusion protein (MFP) (TC 8.A.1) family.</text>
</comment>
<proteinExistence type="inferred from homology"/>
<feature type="coiled-coil region" evidence="10">
    <location>
        <begin position="215"/>
        <end position="242"/>
    </location>
</feature>
<dbReference type="Gene3D" id="2.40.30.170">
    <property type="match status" value="1"/>
</dbReference>
<dbReference type="InterPro" id="IPR058982">
    <property type="entry name" value="Beta-barrel_AprE"/>
</dbReference>
<evidence type="ECO:0000259" key="12">
    <source>
        <dbReference type="Pfam" id="PF26002"/>
    </source>
</evidence>
<reference evidence="13 14" key="1">
    <citation type="submission" date="2018-11" db="EMBL/GenBank/DDBJ databases">
        <title>Pseudaminobacter arsenicus sp. nov., an arsenic-resistant bacterium isolated from arsenic-rich aquifers.</title>
        <authorList>
            <person name="Mu Y."/>
        </authorList>
    </citation>
    <scope>NUCLEOTIDE SEQUENCE [LARGE SCALE GENOMIC DNA]</scope>
    <source>
        <strain evidence="13 14">CB3</strain>
    </source>
</reference>